<name>A0ABQ5XMU9_9GAMM</name>
<feature type="signal peptide" evidence="1">
    <location>
        <begin position="1"/>
        <end position="18"/>
    </location>
</feature>
<comment type="caution">
    <text evidence="2">The sequence shown here is derived from an EMBL/GenBank/DDBJ whole genome shotgun (WGS) entry which is preliminary data.</text>
</comment>
<evidence type="ECO:0000313" key="3">
    <source>
        <dbReference type="Proteomes" id="UP001156670"/>
    </source>
</evidence>
<sequence length="109" mass="11904">MRSSIFIAATLLALTINAQGTLQFRANDPFAFCTQGQDLPDPCWKPLPPYTGGAAWTYTGTCDPPNEYGRLWTGDDYRALSQYQAICAMAGKSGAWTGETPPDLVPFKH</sequence>
<dbReference type="RefSeq" id="WP_284320764.1">
    <property type="nucleotide sequence ID" value="NZ_BSOB01000017.1"/>
</dbReference>
<accession>A0ABQ5XMU9</accession>
<organism evidence="2 3">
    <name type="scientific">Dyella acidisoli</name>
    <dbReference type="NCBI Taxonomy" id="1867834"/>
    <lineage>
        <taxon>Bacteria</taxon>
        <taxon>Pseudomonadati</taxon>
        <taxon>Pseudomonadota</taxon>
        <taxon>Gammaproteobacteria</taxon>
        <taxon>Lysobacterales</taxon>
        <taxon>Rhodanobacteraceae</taxon>
        <taxon>Dyella</taxon>
    </lineage>
</organism>
<evidence type="ECO:0000313" key="2">
    <source>
        <dbReference type="EMBL" id="GLQ93035.1"/>
    </source>
</evidence>
<dbReference type="EMBL" id="BSOB01000017">
    <property type="protein sequence ID" value="GLQ93035.1"/>
    <property type="molecule type" value="Genomic_DNA"/>
</dbReference>
<reference evidence="3" key="1">
    <citation type="journal article" date="2019" name="Int. J. Syst. Evol. Microbiol.">
        <title>The Global Catalogue of Microorganisms (GCM) 10K type strain sequencing project: providing services to taxonomists for standard genome sequencing and annotation.</title>
        <authorList>
            <consortium name="The Broad Institute Genomics Platform"/>
            <consortium name="The Broad Institute Genome Sequencing Center for Infectious Disease"/>
            <person name="Wu L."/>
            <person name="Ma J."/>
        </authorList>
    </citation>
    <scope>NUCLEOTIDE SEQUENCE [LARGE SCALE GENOMIC DNA]</scope>
    <source>
        <strain evidence="3">NBRC 111980</strain>
    </source>
</reference>
<keyword evidence="1" id="KW-0732">Signal</keyword>
<dbReference type="Proteomes" id="UP001156670">
    <property type="component" value="Unassembled WGS sequence"/>
</dbReference>
<evidence type="ECO:0008006" key="4">
    <source>
        <dbReference type="Google" id="ProtNLM"/>
    </source>
</evidence>
<feature type="chain" id="PRO_5046614186" description="Secreted protein" evidence="1">
    <location>
        <begin position="19"/>
        <end position="109"/>
    </location>
</feature>
<evidence type="ECO:0000256" key="1">
    <source>
        <dbReference type="SAM" id="SignalP"/>
    </source>
</evidence>
<proteinExistence type="predicted"/>
<gene>
    <name evidence="2" type="ORF">GCM10007901_19860</name>
</gene>
<protein>
    <recommendedName>
        <fullName evidence="4">Secreted protein</fullName>
    </recommendedName>
</protein>
<keyword evidence="3" id="KW-1185">Reference proteome</keyword>